<gene>
    <name evidence="1" type="primary">P0042A10.30</name>
</gene>
<organism evidence="1">
    <name type="scientific">Oryza sativa subsp. japonica</name>
    <name type="common">Rice</name>
    <dbReference type="NCBI Taxonomy" id="39947"/>
    <lineage>
        <taxon>Eukaryota</taxon>
        <taxon>Viridiplantae</taxon>
        <taxon>Streptophyta</taxon>
        <taxon>Embryophyta</taxon>
        <taxon>Tracheophyta</taxon>
        <taxon>Spermatophyta</taxon>
        <taxon>Magnoliopsida</taxon>
        <taxon>Liliopsida</taxon>
        <taxon>Poales</taxon>
        <taxon>Poaceae</taxon>
        <taxon>BOP clade</taxon>
        <taxon>Oryzoideae</taxon>
        <taxon>Oryzeae</taxon>
        <taxon>Oryzinae</taxon>
        <taxon>Oryza</taxon>
        <taxon>Oryza sativa</taxon>
    </lineage>
</organism>
<reference evidence="1" key="1">
    <citation type="journal article" date="2002" name="Nature">
        <title>The genome sequence and structure of rice chromosome 1.</title>
        <authorList>
            <person name="Sasaki T."/>
            <person name="Matsumoto T."/>
            <person name="Yamamoto K."/>
            <person name="Sakata K."/>
            <person name="Baba T."/>
            <person name="Katayose Y."/>
            <person name="Wu J."/>
            <person name="Niimura Y."/>
            <person name="Cheng Z."/>
            <person name="Nagamura Y."/>
            <person name="Antonio B.A."/>
            <person name="Kanamori H."/>
            <person name="Hosokawa S."/>
            <person name="Masukawa M."/>
            <person name="Arikawa K."/>
            <person name="Chiden Y."/>
            <person name="Hayashi M."/>
            <person name="Okamoto M."/>
            <person name="Ando T."/>
            <person name="Aoki H."/>
            <person name="Arita K."/>
            <person name="Hamada M."/>
            <person name="Harada C."/>
            <person name="Hijishita S."/>
            <person name="Honda M."/>
            <person name="Ichikawa Y."/>
            <person name="Idonuma A."/>
            <person name="Iijima M."/>
            <person name="Ikeda M."/>
            <person name="Ikeno M."/>
            <person name="Itoh S."/>
            <person name="Itoh T."/>
            <person name="Itoh Y."/>
            <person name="Itoh Y."/>
            <person name="Iwabuchi A."/>
            <person name="Kamiya K."/>
            <person name="Karasawa W."/>
            <person name="Katagiri S."/>
            <person name="Kikuta A."/>
            <person name="Kobayashi N."/>
            <person name="Kono I."/>
            <person name="Machita K."/>
            <person name="Maehara T."/>
            <person name="Mizuno H."/>
            <person name="Mizubayashi T."/>
            <person name="Mukai Y."/>
            <person name="Nagasaki H."/>
            <person name="Nakashima M."/>
            <person name="Nakama Y."/>
            <person name="Nakamichi Y."/>
            <person name="Nakamura M."/>
            <person name="Namiki N."/>
            <person name="Negishi M."/>
            <person name="Ohta I."/>
            <person name="Ono N."/>
            <person name="Saji S."/>
            <person name="Sakai K."/>
            <person name="Shibata M."/>
            <person name="Shimokawa T."/>
            <person name="Shomura A."/>
            <person name="Song J."/>
            <person name="Takazaki Y."/>
            <person name="Terasawa K."/>
            <person name="Tsuji K."/>
            <person name="Waki K."/>
            <person name="Yamagata H."/>
            <person name="Yamane H."/>
            <person name="Yoshiki S."/>
            <person name="Yoshihara R."/>
            <person name="Yukawa K."/>
            <person name="Zhong H."/>
            <person name="Iwama H."/>
            <person name="Endo T."/>
            <person name="Ito H."/>
            <person name="Hahn J.H."/>
            <person name="Kim H.I."/>
            <person name="Eun M.Y."/>
            <person name="Yano M."/>
            <person name="Jiang J."/>
            <person name="Gojobori T."/>
        </authorList>
    </citation>
    <scope>NUCLEOTIDE SEQUENCE [LARGE SCALE GENOMIC DNA]</scope>
</reference>
<evidence type="ECO:0000313" key="1">
    <source>
        <dbReference type="EMBL" id="BAD87455.1"/>
    </source>
</evidence>
<dbReference type="AlphaFoldDB" id="Q5JM52"/>
<name>Q5JM52_ORYSJ</name>
<dbReference type="EMBL" id="AP003343">
    <property type="protein sequence ID" value="BAD87455.1"/>
    <property type="molecule type" value="Genomic_DNA"/>
</dbReference>
<sequence length="71" mass="7943">MENSPIPNTNEELRARLSDSKSVSNTFTDSLTKRGFKRTMDWPRAVVLSDAGGSQQCSGLHRFAPEMLKML</sequence>
<protein>
    <submittedName>
        <fullName evidence="1">Uncharacterized protein</fullName>
    </submittedName>
</protein>
<accession>Q5JM52</accession>
<proteinExistence type="predicted"/>
<dbReference type="Proteomes" id="UP000817658">
    <property type="component" value="Chromosome 1"/>
</dbReference>